<evidence type="ECO:0000313" key="2">
    <source>
        <dbReference type="EMBL" id="MCO8269652.1"/>
    </source>
</evidence>
<reference evidence="2 3" key="1">
    <citation type="submission" date="2022-06" db="EMBL/GenBank/DDBJ databases">
        <title>New Species of the Genus Actinoplanes, ActinopZanes ferrugineus.</title>
        <authorList>
            <person name="Ding P."/>
        </authorList>
    </citation>
    <scope>NUCLEOTIDE SEQUENCE [LARGE SCALE GENOMIC DNA]</scope>
    <source>
        <strain evidence="2 3">TRM88003</strain>
    </source>
</reference>
<comment type="caution">
    <text evidence="2">The sequence shown here is derived from an EMBL/GenBank/DDBJ whole genome shotgun (WGS) entry which is preliminary data.</text>
</comment>
<dbReference type="EMBL" id="JAMYJR010000002">
    <property type="protein sequence ID" value="MCO8269652.1"/>
    <property type="molecule type" value="Genomic_DNA"/>
</dbReference>
<accession>A0ABT1DFP5</accession>
<gene>
    <name evidence="2" type="ORF">M1L60_03490</name>
</gene>
<evidence type="ECO:0000313" key="3">
    <source>
        <dbReference type="Proteomes" id="UP001523369"/>
    </source>
</evidence>
<sequence>MPPRASPTAWADAQVGTSAAGLTFGQTSGNKSSVTDSVFSVTRAGARLAEHSGMAHVVLGRVVLGEAGGLAVEGVTVQSHASGWNEGPDEQVVTTAMTASDGRFVLVFNFVNLSEWAVRILSPAGVLVREIPMVPPGDMQETFDDLGELIIPFGQGGLELPRRPRAAPPRPRVGGRVVDSGGRCSIHCLQVLIEATTAGHETFRPLAVGRTDKSGRFFVEYPNVAITTARALIPGVADPIPLPTELGLIAPEPLIVIDVEAAEHEHETSGCTCGSATDVPRLPGQDDLAESSSTYSADLGAGCVNFTAPNRAIEEFDFWTVVRTSQPAVSDDADFEAESRRDFGDRQVVWDGEPELFQAVAAAHGHLLHFRQTWFADGYSLGDLLYSLPLAPGQKKLISVVDWQREESATRREDTVFSESVNADLQRNRDVTEVISAALAEQSRGGSTSSVWGVGAGTGGAGNGSYQGFNFGALFGISGGFSRADSEAWQNSSRNFASTSMNSLRDRVMQAASAIRGIRSSVVSTVGESEAVRAETDVVANHNRCHALTIQYFEVLRHFQMRHDLVEVKECLFVPLPMGPFDPDKALRWRDQIEPYLLRPELSGAMEALRRVRTDWQDETTPENRYADETVTDISGEFEIEFLAYPPPLPAVTDTSAAATALEQSAGAIIASIFFPPLAVAVPAAITSAASNAVSALKAQANEDLKYRKFHRDYMPRFAARFVNGLTLGVIRSDGSRTAATGDFTLASRYQADRRLLVSFRATVTGVRRADIASLTVESNNGVPDAVRCVVRSLRCDYATDSFGHRLAAETRLNDDLDGPRLVPTGTFPLITFTADASTADPVRVRTALDSWERRSPRNEDRRRADRLMQHLNANIEYYHHAIWWSMDPSRRYMLLDGYHAPNGGGRSVAQVVENKLIGIVGNSLVLPVAPGNRLDPLIRMAENQPETTDDDPSGLFAYYAPPTPVPPARISLPTKGVFAEAVMGACNACERIDDSRFWRWEDYPLDEPPAIGPTSTDSRSDAPPDATPTPYPAPIVNVQNAPSAPDPSSLSTIAQLLGQESFRDLTGLTGTQANAAAAYKQNLESALAFGKEASELAKQAGMLAAKDRAFAAIDSAEADGKITSEEAHGLRMSALKKVVGDTSSADAGVEITKKKLGVIDDAGKAGVVDPQKAMQLSGSILDDFAAGDRIADPERNAAARKIAEMAPGDVSSVEIQRNGDTTKVTGPAAPDGSPIIRASTSSDWIAWRGLLDHRVSYQLAQKLLQRRLYVVPVTAGRGDVNLDYYPAQISKLPILEGVQTTPESLLDYVRRHFDEFFDTDNSSFPPLDAAIDGPVWESDNPVGTVIDIQVNVLSPLLPPFPMTIDRSLVVCSHFDARHWIFSTLVGPPEHSAGHPVSGNRMWGIDPYGDGWTLYTMGADRVTTALESGLNSITGVAWRGADRLWTSFQMKVAAFVNANQGVATASYKRSERFDWDVIAPQLAVPLGEVEI</sequence>
<protein>
    <submittedName>
        <fullName evidence="2">Uncharacterized protein</fullName>
    </submittedName>
</protein>
<feature type="region of interest" description="Disordered" evidence="1">
    <location>
        <begin position="1005"/>
        <end position="1048"/>
    </location>
</feature>
<keyword evidence="3" id="KW-1185">Reference proteome</keyword>
<organism evidence="2 3">
    <name type="scientific">Paractinoplanes aksuensis</name>
    <dbReference type="NCBI Taxonomy" id="2939490"/>
    <lineage>
        <taxon>Bacteria</taxon>
        <taxon>Bacillati</taxon>
        <taxon>Actinomycetota</taxon>
        <taxon>Actinomycetes</taxon>
        <taxon>Micromonosporales</taxon>
        <taxon>Micromonosporaceae</taxon>
        <taxon>Paractinoplanes</taxon>
    </lineage>
</organism>
<evidence type="ECO:0000256" key="1">
    <source>
        <dbReference type="SAM" id="MobiDB-lite"/>
    </source>
</evidence>
<name>A0ABT1DFP5_9ACTN</name>
<dbReference type="Proteomes" id="UP001523369">
    <property type="component" value="Unassembled WGS sequence"/>
</dbReference>
<proteinExistence type="predicted"/>
<dbReference type="RefSeq" id="WP_253235786.1">
    <property type="nucleotide sequence ID" value="NZ_JAMYJR010000002.1"/>
</dbReference>
<feature type="compositionally biased region" description="Polar residues" evidence="1">
    <location>
        <begin position="1038"/>
        <end position="1048"/>
    </location>
</feature>